<feature type="region of interest" description="Disordered" evidence="1">
    <location>
        <begin position="1"/>
        <end position="24"/>
    </location>
</feature>
<evidence type="ECO:0000256" key="1">
    <source>
        <dbReference type="SAM" id="MobiDB-lite"/>
    </source>
</evidence>
<accession>A0A2S3WQG3</accession>
<proteinExistence type="predicted"/>
<comment type="caution">
    <text evidence="2">The sequence shown here is derived from an EMBL/GenBank/DDBJ whole genome shotgun (WGS) entry which is preliminary data.</text>
</comment>
<reference evidence="2 3" key="2">
    <citation type="submission" date="2018-03" db="EMBL/GenBank/DDBJ databases">
        <title>Draft genome of Pseudomonas putida strain KH-18-2.</title>
        <authorList>
            <person name="Yoshizawa S."/>
            <person name="Khan N.H."/>
            <person name="Nishimura M."/>
            <person name="Chiura H.X."/>
            <person name="Ogura Y."/>
            <person name="Hayashi T."/>
            <person name="Kogure K."/>
        </authorList>
    </citation>
    <scope>NUCLEOTIDE SEQUENCE [LARGE SCALE GENOMIC DNA]</scope>
    <source>
        <strain evidence="2 3">KH-18-2</strain>
    </source>
</reference>
<dbReference type="RefSeq" id="WP_103470061.1">
    <property type="nucleotide sequence ID" value="NZ_MING01000083.1"/>
</dbReference>
<feature type="compositionally biased region" description="Basic and acidic residues" evidence="1">
    <location>
        <begin position="1"/>
        <end position="10"/>
    </location>
</feature>
<name>A0A2S3WQG3_PSEPU</name>
<sequence>MTTNLERLHQQAEAGAEVGQPEERPPFDRVAALQQVIKENPTLKGAEMELRVNQMEADYNRAVVGPATAQSIVRRHMGKTQAQRREMAKELRAIGYRGRYASAGEVLDLMTEAHDRALDDTRPSARAILRQQVGEEDAPRLATTKSRHLKSAMQKLADHPTARLMEAEGMRTARDVSEICKSSLAGGVAALYQRADVARRLAGLTDTQAEQAREIAALKARLAALETRQDVAESGKHWHDVAKRMRSEGATYGAIAKATGQGRSAVSNYLLRNA</sequence>
<reference evidence="2 3" key="1">
    <citation type="submission" date="2016-08" db="EMBL/GenBank/DDBJ databases">
        <authorList>
            <person name="Seilhamer J.J."/>
        </authorList>
    </citation>
    <scope>NUCLEOTIDE SEQUENCE [LARGE SCALE GENOMIC DNA]</scope>
    <source>
        <strain evidence="2 3">KH-18-2</strain>
    </source>
</reference>
<dbReference type="AlphaFoldDB" id="A0A2S3WQG3"/>
<evidence type="ECO:0000313" key="2">
    <source>
        <dbReference type="EMBL" id="POG03613.1"/>
    </source>
</evidence>
<gene>
    <name evidence="2" type="ORF">BGP82_20330</name>
</gene>
<dbReference type="Proteomes" id="UP000237378">
    <property type="component" value="Unassembled WGS sequence"/>
</dbReference>
<evidence type="ECO:0000313" key="3">
    <source>
        <dbReference type="Proteomes" id="UP000237378"/>
    </source>
</evidence>
<dbReference type="EMBL" id="MING01000083">
    <property type="protein sequence ID" value="POG03613.1"/>
    <property type="molecule type" value="Genomic_DNA"/>
</dbReference>
<organism evidence="2 3">
    <name type="scientific">Pseudomonas putida</name>
    <name type="common">Arthrobacter siderocapsulatus</name>
    <dbReference type="NCBI Taxonomy" id="303"/>
    <lineage>
        <taxon>Bacteria</taxon>
        <taxon>Pseudomonadati</taxon>
        <taxon>Pseudomonadota</taxon>
        <taxon>Gammaproteobacteria</taxon>
        <taxon>Pseudomonadales</taxon>
        <taxon>Pseudomonadaceae</taxon>
        <taxon>Pseudomonas</taxon>
    </lineage>
</organism>
<protein>
    <submittedName>
        <fullName evidence="2">Uncharacterized protein</fullName>
    </submittedName>
</protein>